<keyword evidence="6 10" id="KW-0812">Transmembrane</keyword>
<dbReference type="Gene3D" id="3.40.720.10">
    <property type="entry name" value="Alkaline Phosphatase, subunit A"/>
    <property type="match status" value="1"/>
</dbReference>
<sequence>GYPRSFLLPPIFCLRANLSRVASAMLFNDASAKHISLLEFLVGFFTSTLAVLFIFYGFSLRADVRPQSVTSSSLEFQQCFNEGVSDHLVDSDLRVVLVLIDAWRMSFLSDSDSPMVFLRDSITSGRGVVFKANVQIPTVTMPRIKALTSGVVPSLVSLLGNFMASESGEDSWVTSASSAGRRIAFFGDDTWLRLYPDAFVETDGVTSFFVNDFTEVDNNVTRHLDSVLISRDWDVLILHYLGLDHVGHSLGGRSPHISIKLREMDDIVRQIYTVVSAHSPLLLVVVGDHGMTDAGSHGGGSEAETKVPMVFIHSRAVIKQGGDFDAIETAEQVDFASTVPFFLRVPIPSGSIGLSLIPELASHWLLSDFTVFSAAFQSAVHFSRFTEDSTLVALSNMHGDERCEMAKTFTSYAKGRLAMEENRQAQRKIIQSQEQAFRWPVLILLTLAISFISFSGIYRGRIGGGLKSRTENLPCEIPDYSAYAVFLLYHLSCYSTSLIEEEHDTCTPGLEVVPAEQQPYRKEVIWSSGKIC</sequence>
<dbReference type="GO" id="GO:0051267">
    <property type="term" value="F:CP2 mannose-ethanolamine phosphotransferase activity"/>
    <property type="evidence" value="ECO:0007669"/>
    <property type="project" value="TreeGrafter"/>
</dbReference>
<dbReference type="PANTHER" id="PTHR23072:SF0">
    <property type="entry name" value="GPI ETHANOLAMINE PHOSPHATE TRANSFERASE 2"/>
    <property type="match status" value="1"/>
</dbReference>
<feature type="non-terminal residue" evidence="11">
    <location>
        <position position="1"/>
    </location>
</feature>
<comment type="subcellular location">
    <subcellularLocation>
        <location evidence="1">Endoplasmic reticulum membrane</location>
        <topology evidence="1">Multi-pass membrane protein</topology>
    </subcellularLocation>
</comment>
<dbReference type="Pfam" id="PF01663">
    <property type="entry name" value="Phosphodiest"/>
    <property type="match status" value="1"/>
</dbReference>
<feature type="transmembrane region" description="Helical" evidence="10">
    <location>
        <begin position="40"/>
        <end position="58"/>
    </location>
</feature>
<evidence type="ECO:0000313" key="12">
    <source>
        <dbReference type="Proteomes" id="UP001331761"/>
    </source>
</evidence>
<dbReference type="InterPro" id="IPR037674">
    <property type="entry name" value="PIG-G_N"/>
</dbReference>
<dbReference type="InterPro" id="IPR039527">
    <property type="entry name" value="PIGG/GPI7"/>
</dbReference>
<organism evidence="11 12">
    <name type="scientific">Trichostrongylus colubriformis</name>
    <name type="common">Black scour worm</name>
    <dbReference type="NCBI Taxonomy" id="6319"/>
    <lineage>
        <taxon>Eukaryota</taxon>
        <taxon>Metazoa</taxon>
        <taxon>Ecdysozoa</taxon>
        <taxon>Nematoda</taxon>
        <taxon>Chromadorea</taxon>
        <taxon>Rhabditida</taxon>
        <taxon>Rhabditina</taxon>
        <taxon>Rhabditomorpha</taxon>
        <taxon>Strongyloidea</taxon>
        <taxon>Trichostrongylidae</taxon>
        <taxon>Trichostrongylus</taxon>
    </lineage>
</organism>
<comment type="caution">
    <text evidence="11">The sequence shown here is derived from an EMBL/GenBank/DDBJ whole genome shotgun (WGS) entry which is preliminary data.</text>
</comment>
<evidence type="ECO:0000256" key="10">
    <source>
        <dbReference type="SAM" id="Phobius"/>
    </source>
</evidence>
<reference evidence="11 12" key="1">
    <citation type="submission" date="2019-10" db="EMBL/GenBank/DDBJ databases">
        <title>Assembly and Annotation for the nematode Trichostrongylus colubriformis.</title>
        <authorList>
            <person name="Martin J."/>
        </authorList>
    </citation>
    <scope>NUCLEOTIDE SEQUENCE [LARGE SCALE GENOMIC DNA]</scope>
    <source>
        <strain evidence="11">G859</strain>
        <tissue evidence="11">Whole worm</tissue>
    </source>
</reference>
<proteinExistence type="inferred from homology"/>
<evidence type="ECO:0000256" key="5">
    <source>
        <dbReference type="ARBA" id="ARBA00022679"/>
    </source>
</evidence>
<evidence type="ECO:0000256" key="3">
    <source>
        <dbReference type="ARBA" id="ARBA00005315"/>
    </source>
</evidence>
<protein>
    <recommendedName>
        <fullName evidence="13">GPI ethanolamine phosphate transferase 2</fullName>
    </recommendedName>
</protein>
<comment type="similarity">
    <text evidence="3">Belongs to the PIGG/PIGN/PIGO family. PIGG subfamily.</text>
</comment>
<evidence type="ECO:0000256" key="6">
    <source>
        <dbReference type="ARBA" id="ARBA00022692"/>
    </source>
</evidence>
<keyword evidence="5" id="KW-0808">Transferase</keyword>
<keyword evidence="4" id="KW-0337">GPI-anchor biosynthesis</keyword>
<feature type="transmembrane region" description="Helical" evidence="10">
    <location>
        <begin position="437"/>
        <end position="458"/>
    </location>
</feature>
<gene>
    <name evidence="11" type="ORF">GCK32_010899</name>
</gene>
<evidence type="ECO:0000256" key="8">
    <source>
        <dbReference type="ARBA" id="ARBA00022989"/>
    </source>
</evidence>
<evidence type="ECO:0000256" key="2">
    <source>
        <dbReference type="ARBA" id="ARBA00004687"/>
    </source>
</evidence>
<name>A0AAN8FGB2_TRICO</name>
<keyword evidence="12" id="KW-1185">Reference proteome</keyword>
<dbReference type="CDD" id="cd16024">
    <property type="entry name" value="GPI_EPT_2"/>
    <property type="match status" value="1"/>
</dbReference>
<dbReference type="PANTHER" id="PTHR23072">
    <property type="entry name" value="PHOSPHATIDYLINOSITOL GLYCAN-RELATED"/>
    <property type="match status" value="1"/>
</dbReference>
<keyword evidence="9 10" id="KW-0472">Membrane</keyword>
<evidence type="ECO:0008006" key="13">
    <source>
        <dbReference type="Google" id="ProtNLM"/>
    </source>
</evidence>
<dbReference type="GO" id="GO:0005789">
    <property type="term" value="C:endoplasmic reticulum membrane"/>
    <property type="evidence" value="ECO:0007669"/>
    <property type="project" value="UniProtKB-SubCell"/>
</dbReference>
<evidence type="ECO:0000256" key="7">
    <source>
        <dbReference type="ARBA" id="ARBA00022824"/>
    </source>
</evidence>
<dbReference type="InterPro" id="IPR002591">
    <property type="entry name" value="Phosphodiest/P_Trfase"/>
</dbReference>
<accession>A0AAN8FGB2</accession>
<keyword evidence="7" id="KW-0256">Endoplasmic reticulum</keyword>
<evidence type="ECO:0000256" key="4">
    <source>
        <dbReference type="ARBA" id="ARBA00022502"/>
    </source>
</evidence>
<dbReference type="InterPro" id="IPR017850">
    <property type="entry name" value="Alkaline_phosphatase_core_sf"/>
</dbReference>
<dbReference type="GO" id="GO:0006506">
    <property type="term" value="P:GPI anchor biosynthetic process"/>
    <property type="evidence" value="ECO:0007669"/>
    <property type="project" value="UniProtKB-KW"/>
</dbReference>
<evidence type="ECO:0000256" key="1">
    <source>
        <dbReference type="ARBA" id="ARBA00004477"/>
    </source>
</evidence>
<comment type="pathway">
    <text evidence="2">Glycolipid biosynthesis; glycosylphosphatidylinositol-anchor biosynthesis.</text>
</comment>
<dbReference type="Proteomes" id="UP001331761">
    <property type="component" value="Unassembled WGS sequence"/>
</dbReference>
<evidence type="ECO:0000256" key="9">
    <source>
        <dbReference type="ARBA" id="ARBA00023136"/>
    </source>
</evidence>
<evidence type="ECO:0000313" key="11">
    <source>
        <dbReference type="EMBL" id="KAK5978217.1"/>
    </source>
</evidence>
<dbReference type="AlphaFoldDB" id="A0AAN8FGB2"/>
<keyword evidence="8 10" id="KW-1133">Transmembrane helix</keyword>
<dbReference type="SUPFAM" id="SSF53649">
    <property type="entry name" value="Alkaline phosphatase-like"/>
    <property type="match status" value="1"/>
</dbReference>
<dbReference type="EMBL" id="WIXE01009702">
    <property type="protein sequence ID" value="KAK5978217.1"/>
    <property type="molecule type" value="Genomic_DNA"/>
</dbReference>